<gene>
    <name evidence="1" type="ORF">SK069_06390</name>
</gene>
<dbReference type="InterPro" id="IPR025329">
    <property type="entry name" value="DUF4235"/>
</dbReference>
<reference evidence="1 2" key="1">
    <citation type="submission" date="2023-11" db="EMBL/GenBank/DDBJ databases">
        <authorList>
            <person name="Xu M."/>
            <person name="Jiang T."/>
        </authorList>
    </citation>
    <scope>NUCLEOTIDE SEQUENCE [LARGE SCALE GENOMIC DNA]</scope>
    <source>
        <strain evidence="1 2">SD</strain>
    </source>
</reference>
<accession>A0ABU4VHB3</accession>
<dbReference type="Proteomes" id="UP001277761">
    <property type="component" value="Unassembled WGS sequence"/>
</dbReference>
<comment type="caution">
    <text evidence="1">The sequence shown here is derived from an EMBL/GenBank/DDBJ whole genome shotgun (WGS) entry which is preliminary data.</text>
</comment>
<protein>
    <submittedName>
        <fullName evidence="1">DUF4235 domain-containing protein</fullName>
    </submittedName>
</protein>
<organism evidence="1 2">
    <name type="scientific">Patulibacter brassicae</name>
    <dbReference type="NCBI Taxonomy" id="1705717"/>
    <lineage>
        <taxon>Bacteria</taxon>
        <taxon>Bacillati</taxon>
        <taxon>Actinomycetota</taxon>
        <taxon>Thermoleophilia</taxon>
        <taxon>Solirubrobacterales</taxon>
        <taxon>Patulibacteraceae</taxon>
        <taxon>Patulibacter</taxon>
    </lineage>
</organism>
<keyword evidence="2" id="KW-1185">Reference proteome</keyword>
<evidence type="ECO:0000313" key="2">
    <source>
        <dbReference type="Proteomes" id="UP001277761"/>
    </source>
</evidence>
<name>A0ABU4VHB3_9ACTN</name>
<sequence>MGLLFKPFALLLGLVAGRLSAAIFGRIWGAVDGDPPPDPRVREDDGGRAVAAAAIQAGVAAGTAAAVNRYGMHVFEHLFGRWPGKHRQADGTTD</sequence>
<dbReference type="Pfam" id="PF14019">
    <property type="entry name" value="DUF4235"/>
    <property type="match status" value="1"/>
</dbReference>
<evidence type="ECO:0000313" key="1">
    <source>
        <dbReference type="EMBL" id="MDX8151211.1"/>
    </source>
</evidence>
<dbReference type="RefSeq" id="WP_319953361.1">
    <property type="nucleotide sequence ID" value="NZ_JAXAVX010000002.1"/>
</dbReference>
<proteinExistence type="predicted"/>
<dbReference type="EMBL" id="JAXAVX010000002">
    <property type="protein sequence ID" value="MDX8151211.1"/>
    <property type="molecule type" value="Genomic_DNA"/>
</dbReference>